<keyword evidence="3" id="KW-1133">Transmembrane helix</keyword>
<reference evidence="4 5" key="1">
    <citation type="submission" date="2017-03" db="EMBL/GenBank/DDBJ databases">
        <authorList>
            <person name="Afonso C.L."/>
            <person name="Miller P.J."/>
            <person name="Scott M.A."/>
            <person name="Spackman E."/>
            <person name="Goraichik I."/>
            <person name="Dimitrov K.M."/>
            <person name="Suarez D.L."/>
            <person name="Swayne D.E."/>
        </authorList>
    </citation>
    <scope>NUCLEOTIDE SEQUENCE [LARGE SCALE GENOMIC DNA]</scope>
    <source>
        <strain evidence="4 5">CECT 8625</strain>
    </source>
</reference>
<dbReference type="PANTHER" id="PTHR30469:SF11">
    <property type="entry name" value="BLL4320 PROTEIN"/>
    <property type="match status" value="1"/>
</dbReference>
<name>A0A1X7A6J8_9RHOB</name>
<evidence type="ECO:0000256" key="1">
    <source>
        <dbReference type="ARBA" id="ARBA00009477"/>
    </source>
</evidence>
<dbReference type="Gene3D" id="2.40.420.20">
    <property type="match status" value="1"/>
</dbReference>
<feature type="coiled-coil region" evidence="2">
    <location>
        <begin position="163"/>
        <end position="197"/>
    </location>
</feature>
<protein>
    <submittedName>
        <fullName evidence="4">Multidrug resistance protein MdtA</fullName>
    </submittedName>
</protein>
<evidence type="ECO:0000313" key="4">
    <source>
        <dbReference type="EMBL" id="SLN71803.1"/>
    </source>
</evidence>
<evidence type="ECO:0000313" key="5">
    <source>
        <dbReference type="Proteomes" id="UP000193570"/>
    </source>
</evidence>
<sequence length="395" mass="41952">MEDANPQRRWNNAFRHAGTFIVTLVVVLGAGAVATGLSSAIAARTQATDGPDPVPAALVATAFAEEQRGFTVSRRFAGQIEPMRTAALAFEAGGTLSRVLVDEGDVVSEGELVARLDTRRLEAERARLRALRKADVARAELARRTSARQEDLAQSGFASDQRLDEVRLTLAELEAAIAQTDAALADITLRIEKAELRAPFAARVGTRAVDDGMAVGAGVPVLTLLEDSRPTFRVGLAPRLAHTLSPGDAHDVIVDGQAYPATVTAVRPDLDPATGTRTVILRLMDGAPPFRQSGTLRLDERIETPGFAVPLTALREGVRGAWTVTVAQPDGSGGHVAAMAAVEMIHADDRIAYVRGTIRTGARVVVDGTHRLVPRQRIRLAADEPGLASADIGRE</sequence>
<dbReference type="InterPro" id="IPR006143">
    <property type="entry name" value="RND_pump_MFP"/>
</dbReference>
<dbReference type="NCBIfam" id="TIGR01730">
    <property type="entry name" value="RND_mfp"/>
    <property type="match status" value="1"/>
</dbReference>
<evidence type="ECO:0000256" key="2">
    <source>
        <dbReference type="SAM" id="Coils"/>
    </source>
</evidence>
<organism evidence="4 5">
    <name type="scientific">Roseivivax jejudonensis</name>
    <dbReference type="NCBI Taxonomy" id="1529041"/>
    <lineage>
        <taxon>Bacteria</taxon>
        <taxon>Pseudomonadati</taxon>
        <taxon>Pseudomonadota</taxon>
        <taxon>Alphaproteobacteria</taxon>
        <taxon>Rhodobacterales</taxon>
        <taxon>Roseobacteraceae</taxon>
        <taxon>Roseivivax</taxon>
    </lineage>
</organism>
<comment type="similarity">
    <text evidence="1">Belongs to the membrane fusion protein (MFP) (TC 8.A.1) family.</text>
</comment>
<keyword evidence="5" id="KW-1185">Reference proteome</keyword>
<evidence type="ECO:0000256" key="3">
    <source>
        <dbReference type="SAM" id="Phobius"/>
    </source>
</evidence>
<dbReference type="Gene3D" id="2.40.50.100">
    <property type="match status" value="1"/>
</dbReference>
<feature type="transmembrane region" description="Helical" evidence="3">
    <location>
        <begin position="20"/>
        <end position="43"/>
    </location>
</feature>
<dbReference type="Gene3D" id="1.10.287.470">
    <property type="entry name" value="Helix hairpin bin"/>
    <property type="match status" value="1"/>
</dbReference>
<dbReference type="EMBL" id="FWFK01000008">
    <property type="protein sequence ID" value="SLN71803.1"/>
    <property type="molecule type" value="Genomic_DNA"/>
</dbReference>
<dbReference type="SUPFAM" id="SSF111369">
    <property type="entry name" value="HlyD-like secretion proteins"/>
    <property type="match status" value="1"/>
</dbReference>
<accession>A0A1X7A6J8</accession>
<gene>
    <name evidence="4" type="primary">mdtA_4</name>
    <name evidence="4" type="ORF">ROJ8625_03748</name>
</gene>
<proteinExistence type="inferred from homology"/>
<dbReference type="GO" id="GO:0015562">
    <property type="term" value="F:efflux transmembrane transporter activity"/>
    <property type="evidence" value="ECO:0007669"/>
    <property type="project" value="TreeGrafter"/>
</dbReference>
<keyword evidence="3" id="KW-0472">Membrane</keyword>
<dbReference type="Proteomes" id="UP000193570">
    <property type="component" value="Unassembled WGS sequence"/>
</dbReference>
<dbReference type="GO" id="GO:1990281">
    <property type="term" value="C:efflux pump complex"/>
    <property type="evidence" value="ECO:0007669"/>
    <property type="project" value="TreeGrafter"/>
</dbReference>
<keyword evidence="2" id="KW-0175">Coiled coil</keyword>
<dbReference type="Gene3D" id="2.40.30.170">
    <property type="match status" value="1"/>
</dbReference>
<dbReference type="AlphaFoldDB" id="A0A1X7A6J8"/>
<keyword evidence="3" id="KW-0812">Transmembrane</keyword>
<dbReference type="PANTHER" id="PTHR30469">
    <property type="entry name" value="MULTIDRUG RESISTANCE PROTEIN MDTA"/>
    <property type="match status" value="1"/>
</dbReference>